<dbReference type="Proteomes" id="UP001178507">
    <property type="component" value="Unassembled WGS sequence"/>
</dbReference>
<dbReference type="AlphaFoldDB" id="A0AA36MZT9"/>
<evidence type="ECO:0000313" key="2">
    <source>
        <dbReference type="EMBL" id="CAJ1384633.1"/>
    </source>
</evidence>
<feature type="compositionally biased region" description="Low complexity" evidence="1">
    <location>
        <begin position="253"/>
        <end position="270"/>
    </location>
</feature>
<dbReference type="EMBL" id="CAUJNA010001135">
    <property type="protein sequence ID" value="CAJ1384633.1"/>
    <property type="molecule type" value="Genomic_DNA"/>
</dbReference>
<reference evidence="2" key="1">
    <citation type="submission" date="2023-08" db="EMBL/GenBank/DDBJ databases">
        <authorList>
            <person name="Chen Y."/>
            <person name="Shah S."/>
            <person name="Dougan E. K."/>
            <person name="Thang M."/>
            <person name="Chan C."/>
        </authorList>
    </citation>
    <scope>NUCLEOTIDE SEQUENCE</scope>
</reference>
<feature type="region of interest" description="Disordered" evidence="1">
    <location>
        <begin position="1"/>
        <end position="26"/>
    </location>
</feature>
<accession>A0AA36MZT9</accession>
<comment type="caution">
    <text evidence="2">The sequence shown here is derived from an EMBL/GenBank/DDBJ whole genome shotgun (WGS) entry which is preliminary data.</text>
</comment>
<keyword evidence="3" id="KW-1185">Reference proteome</keyword>
<dbReference type="PANTHER" id="PTHR38150">
    <property type="entry name" value="EF-HAND DOMAIN-CONTAINING PROTEIN"/>
    <property type="match status" value="1"/>
</dbReference>
<protein>
    <submittedName>
        <fullName evidence="2">Uncharacterized protein</fullName>
    </submittedName>
</protein>
<name>A0AA36MZT9_9DINO</name>
<feature type="region of interest" description="Disordered" evidence="1">
    <location>
        <begin position="226"/>
        <end position="352"/>
    </location>
</feature>
<feature type="compositionally biased region" description="Basic residues" evidence="1">
    <location>
        <begin position="277"/>
        <end position="289"/>
    </location>
</feature>
<feature type="compositionally biased region" description="Basic and acidic residues" evidence="1">
    <location>
        <begin position="226"/>
        <end position="243"/>
    </location>
</feature>
<dbReference type="PANTHER" id="PTHR38150:SF1">
    <property type="entry name" value="PFU DOMAIN-CONTAINING PROTEIN"/>
    <property type="match status" value="1"/>
</dbReference>
<feature type="non-terminal residue" evidence="2">
    <location>
        <position position="1"/>
    </location>
</feature>
<sequence length="417" mass="46293">ASLLQSIHEEGPEQAAGTAAAGRSSDGGRSRVIELLLRFDPVRLRCEFQSLLLHRMHYQAQQAKPEKKSDLLVTPSIDSHSKKLAEKLLEKQKGESGTATHEELLLWRQTQAKARKESMRKQRLHEEVSSCTFRPNCIATVRKDDVEILTPAGSTRTEVLYSRGLADKERRQAKVLEGEKAKTTAEVRGCTFQPNLCKSVKSYHKVHEASAQVPRGFYETRQRMRAANEMRERVKQQREDRMARIQATSPYQASGAASTPAGRSPGASPGPEDRVRRSSPKSQPRRQRSAGHATARERREGPTAQRLSYTPPRSSSLPPEAKEPEDEREGMGGAPAEGAPDNAEGNAEELPDDQPMLYVDVNITPGQPPKRIILFQGQSISEVAADFAANHMLTPALAQKLHALLREVALKQELRTK</sequence>
<proteinExistence type="predicted"/>
<evidence type="ECO:0000313" key="3">
    <source>
        <dbReference type="Proteomes" id="UP001178507"/>
    </source>
</evidence>
<gene>
    <name evidence="2" type="ORF">EVOR1521_LOCUS11457</name>
</gene>
<feature type="compositionally biased region" description="Polar residues" evidence="1">
    <location>
        <begin position="305"/>
        <end position="317"/>
    </location>
</feature>
<evidence type="ECO:0000256" key="1">
    <source>
        <dbReference type="SAM" id="MobiDB-lite"/>
    </source>
</evidence>
<organism evidence="2 3">
    <name type="scientific">Effrenium voratum</name>
    <dbReference type="NCBI Taxonomy" id="2562239"/>
    <lineage>
        <taxon>Eukaryota</taxon>
        <taxon>Sar</taxon>
        <taxon>Alveolata</taxon>
        <taxon>Dinophyceae</taxon>
        <taxon>Suessiales</taxon>
        <taxon>Symbiodiniaceae</taxon>
        <taxon>Effrenium</taxon>
    </lineage>
</organism>